<dbReference type="Proteomes" id="UP000326062">
    <property type="component" value="Chromosome 19"/>
</dbReference>
<protein>
    <submittedName>
        <fullName evidence="1">Uncharacterized protein</fullName>
    </submittedName>
</protein>
<comment type="caution">
    <text evidence="1">The sequence shown here is derived from an EMBL/GenBank/DDBJ whole genome shotgun (WGS) entry which is preliminary data.</text>
</comment>
<dbReference type="EMBL" id="VCEB01000017">
    <property type="protein sequence ID" value="KAB0368861.1"/>
    <property type="molecule type" value="Genomic_DNA"/>
</dbReference>
<keyword evidence="2" id="KW-1185">Reference proteome</keyword>
<proteinExistence type="predicted"/>
<dbReference type="AlphaFoldDB" id="A0A5N3X3X6"/>
<evidence type="ECO:0000313" key="1">
    <source>
        <dbReference type="EMBL" id="KAB0368861.1"/>
    </source>
</evidence>
<evidence type="ECO:0000313" key="2">
    <source>
        <dbReference type="Proteomes" id="UP000326062"/>
    </source>
</evidence>
<accession>A0A5N3X3X6</accession>
<organism evidence="1 2">
    <name type="scientific">Muntiacus reevesi</name>
    <name type="common">Reeves' muntjac</name>
    <name type="synonym">Cervus reevesi</name>
    <dbReference type="NCBI Taxonomy" id="9886"/>
    <lineage>
        <taxon>Eukaryota</taxon>
        <taxon>Metazoa</taxon>
        <taxon>Chordata</taxon>
        <taxon>Craniata</taxon>
        <taxon>Vertebrata</taxon>
        <taxon>Euteleostomi</taxon>
        <taxon>Mammalia</taxon>
        <taxon>Eutheria</taxon>
        <taxon>Laurasiatheria</taxon>
        <taxon>Artiodactyla</taxon>
        <taxon>Ruminantia</taxon>
        <taxon>Pecora</taxon>
        <taxon>Cervidae</taxon>
        <taxon>Muntiacinae</taxon>
        <taxon>Muntiacus</taxon>
    </lineage>
</organism>
<name>A0A5N3X3X6_MUNRE</name>
<sequence>MPSNHLILCRPLLLLHPIPPSIRVFSNESILRMKWPKYWSFSFSISPSNEHPGLISFRMDCLDLLAVQGTLKSLLQHHRSKASILRPSAFFTLSSQTNSHIHT</sequence>
<gene>
    <name evidence="1" type="ORF">FD755_019895</name>
</gene>
<reference evidence="1 2" key="1">
    <citation type="submission" date="2019-06" db="EMBL/GenBank/DDBJ databases">
        <title>Discovery of a novel chromosome fission-fusion reversal in muntjac.</title>
        <authorList>
            <person name="Mudd A.B."/>
            <person name="Bredeson J.V."/>
            <person name="Baum R."/>
            <person name="Hockemeyer D."/>
            <person name="Rokhsar D.S."/>
        </authorList>
    </citation>
    <scope>NUCLEOTIDE SEQUENCE [LARGE SCALE GENOMIC DNA]</scope>
    <source>
        <strain evidence="1">UCam_UCB_Mr</strain>
        <tissue evidence="1">Fibroblast cell line</tissue>
    </source>
</reference>